<dbReference type="PANTHER" id="PTHR33164:SF57">
    <property type="entry name" value="MARR-FAMILY TRANSCRIPTIONAL REGULATOR"/>
    <property type="match status" value="1"/>
</dbReference>
<organism evidence="3 4">
    <name type="scientific">Pseudonocardia bannensis</name>
    <dbReference type="NCBI Taxonomy" id="630973"/>
    <lineage>
        <taxon>Bacteria</taxon>
        <taxon>Bacillati</taxon>
        <taxon>Actinomycetota</taxon>
        <taxon>Actinomycetes</taxon>
        <taxon>Pseudonocardiales</taxon>
        <taxon>Pseudonocardiaceae</taxon>
        <taxon>Pseudonocardia</taxon>
    </lineage>
</organism>
<dbReference type="InterPro" id="IPR036388">
    <property type="entry name" value="WH-like_DNA-bd_sf"/>
</dbReference>
<evidence type="ECO:0000259" key="2">
    <source>
        <dbReference type="PROSITE" id="PS50995"/>
    </source>
</evidence>
<accession>A0A848DBV0</accession>
<dbReference type="Pfam" id="PF12802">
    <property type="entry name" value="MarR_2"/>
    <property type="match status" value="1"/>
</dbReference>
<reference evidence="3 4" key="1">
    <citation type="submission" date="2020-04" db="EMBL/GenBank/DDBJ databases">
        <authorList>
            <person name="Klaysubun C."/>
            <person name="Duangmal K."/>
            <person name="Lipun K."/>
        </authorList>
    </citation>
    <scope>NUCLEOTIDE SEQUENCE [LARGE SCALE GENOMIC DNA]</scope>
    <source>
        <strain evidence="3 4">DSM 45300</strain>
    </source>
</reference>
<feature type="domain" description="HTH marR-type" evidence="2">
    <location>
        <begin position="8"/>
        <end position="144"/>
    </location>
</feature>
<gene>
    <name evidence="3" type="ORF">HF519_00335</name>
</gene>
<dbReference type="AlphaFoldDB" id="A0A848DBV0"/>
<name>A0A848DBV0_9PSEU</name>
<evidence type="ECO:0000313" key="3">
    <source>
        <dbReference type="EMBL" id="NMH90068.1"/>
    </source>
</evidence>
<dbReference type="PANTHER" id="PTHR33164">
    <property type="entry name" value="TRANSCRIPTIONAL REGULATOR, MARR FAMILY"/>
    <property type="match status" value="1"/>
</dbReference>
<dbReference type="GO" id="GO:0003700">
    <property type="term" value="F:DNA-binding transcription factor activity"/>
    <property type="evidence" value="ECO:0007669"/>
    <property type="project" value="InterPro"/>
</dbReference>
<evidence type="ECO:0000256" key="1">
    <source>
        <dbReference type="SAM" id="MobiDB-lite"/>
    </source>
</evidence>
<dbReference type="InterPro" id="IPR039422">
    <property type="entry name" value="MarR/SlyA-like"/>
</dbReference>
<evidence type="ECO:0000313" key="4">
    <source>
        <dbReference type="Proteomes" id="UP000586918"/>
    </source>
</evidence>
<dbReference type="SMART" id="SM00347">
    <property type="entry name" value="HTH_MARR"/>
    <property type="match status" value="1"/>
</dbReference>
<dbReference type="InterPro" id="IPR036390">
    <property type="entry name" value="WH_DNA-bd_sf"/>
</dbReference>
<dbReference type="PROSITE" id="PS50995">
    <property type="entry name" value="HTH_MARR_2"/>
    <property type="match status" value="1"/>
</dbReference>
<dbReference type="InterPro" id="IPR000835">
    <property type="entry name" value="HTH_MarR-typ"/>
</dbReference>
<keyword evidence="4" id="KW-1185">Reference proteome</keyword>
<dbReference type="RefSeq" id="WP_169409559.1">
    <property type="nucleotide sequence ID" value="NZ_JAAXKZ010000001.1"/>
</dbReference>
<protein>
    <submittedName>
        <fullName evidence="3">MarR family transcriptional regulator</fullName>
    </submittedName>
</protein>
<dbReference type="Gene3D" id="1.10.10.10">
    <property type="entry name" value="Winged helix-like DNA-binding domain superfamily/Winged helix DNA-binding domain"/>
    <property type="match status" value="1"/>
</dbReference>
<dbReference type="EMBL" id="JAAXKZ010000001">
    <property type="protein sequence ID" value="NMH90068.1"/>
    <property type="molecule type" value="Genomic_DNA"/>
</dbReference>
<dbReference type="GO" id="GO:0006950">
    <property type="term" value="P:response to stress"/>
    <property type="evidence" value="ECO:0007669"/>
    <property type="project" value="TreeGrafter"/>
</dbReference>
<proteinExistence type="predicted"/>
<sequence>MASSDPAFSAVLAILDLADQLVTAAVTPITAGLGISREQWRVLLLLAENSGATMGEVAARAGVPGPTATRIADRLVNGGLAYREVHPWDRRRVLVHLSADGREIVGQIDAAVDAALGEALARYELMLPPGTRDAVMSLLGRLTESAVQSELGPGTASQAPPGVAGSATGA</sequence>
<feature type="region of interest" description="Disordered" evidence="1">
    <location>
        <begin position="149"/>
        <end position="170"/>
    </location>
</feature>
<dbReference type="Proteomes" id="UP000586918">
    <property type="component" value="Unassembled WGS sequence"/>
</dbReference>
<dbReference type="SUPFAM" id="SSF46785">
    <property type="entry name" value="Winged helix' DNA-binding domain"/>
    <property type="match status" value="1"/>
</dbReference>
<comment type="caution">
    <text evidence="3">The sequence shown here is derived from an EMBL/GenBank/DDBJ whole genome shotgun (WGS) entry which is preliminary data.</text>
</comment>